<reference evidence="1 2" key="1">
    <citation type="journal article" date="2024" name="G3 (Bethesda)">
        <title>Genome assembly of Hibiscus sabdariffa L. provides insights into metabolisms of medicinal natural products.</title>
        <authorList>
            <person name="Kim T."/>
        </authorList>
    </citation>
    <scope>NUCLEOTIDE SEQUENCE [LARGE SCALE GENOMIC DNA]</scope>
    <source>
        <strain evidence="1">TK-2024</strain>
        <tissue evidence="1">Old leaves</tissue>
    </source>
</reference>
<keyword evidence="2" id="KW-1185">Reference proteome</keyword>
<comment type="caution">
    <text evidence="1">The sequence shown here is derived from an EMBL/GenBank/DDBJ whole genome shotgun (WGS) entry which is preliminary data.</text>
</comment>
<evidence type="ECO:0000313" key="2">
    <source>
        <dbReference type="Proteomes" id="UP001396334"/>
    </source>
</evidence>
<evidence type="ECO:0000313" key="1">
    <source>
        <dbReference type="EMBL" id="KAK9020926.1"/>
    </source>
</evidence>
<accession>A0ABR2S6Q0</accession>
<protein>
    <submittedName>
        <fullName evidence="1">Uncharacterized protein</fullName>
    </submittedName>
</protein>
<sequence>MQGYQNEAFDLLSSFLGSEFEDSHWNSTKMASNPTTSTHRISSVRRWISLVPRYVALLAPIYLLNGGDLCLSLRSPEIATVDFGSITDDGGSVRLCRRRLDGGRSCSAALGRLGR</sequence>
<organism evidence="1 2">
    <name type="scientific">Hibiscus sabdariffa</name>
    <name type="common">roselle</name>
    <dbReference type="NCBI Taxonomy" id="183260"/>
    <lineage>
        <taxon>Eukaryota</taxon>
        <taxon>Viridiplantae</taxon>
        <taxon>Streptophyta</taxon>
        <taxon>Embryophyta</taxon>
        <taxon>Tracheophyta</taxon>
        <taxon>Spermatophyta</taxon>
        <taxon>Magnoliopsida</taxon>
        <taxon>eudicotyledons</taxon>
        <taxon>Gunneridae</taxon>
        <taxon>Pentapetalae</taxon>
        <taxon>rosids</taxon>
        <taxon>malvids</taxon>
        <taxon>Malvales</taxon>
        <taxon>Malvaceae</taxon>
        <taxon>Malvoideae</taxon>
        <taxon>Hibiscus</taxon>
    </lineage>
</organism>
<dbReference type="Proteomes" id="UP001396334">
    <property type="component" value="Unassembled WGS sequence"/>
</dbReference>
<gene>
    <name evidence="1" type="ORF">V6N11_010938</name>
</gene>
<dbReference type="EMBL" id="JBBPBN010000016">
    <property type="protein sequence ID" value="KAK9020926.1"/>
    <property type="molecule type" value="Genomic_DNA"/>
</dbReference>
<proteinExistence type="predicted"/>
<name>A0ABR2S6Q0_9ROSI</name>